<dbReference type="Proteomes" id="UP000195985">
    <property type="component" value="Unassembled WGS sequence"/>
</dbReference>
<proteinExistence type="predicted"/>
<name>A0A1W1IH46_9LACT</name>
<dbReference type="AlphaFoldDB" id="A0A1W1IH46"/>
<accession>A0A1W1IH46</accession>
<keyword evidence="1" id="KW-0812">Transmembrane</keyword>
<evidence type="ECO:0000313" key="3">
    <source>
        <dbReference type="Proteomes" id="UP000195985"/>
    </source>
</evidence>
<dbReference type="EMBL" id="FWEY01000005">
    <property type="protein sequence ID" value="SLM52286.1"/>
    <property type="molecule type" value="Genomic_DNA"/>
</dbReference>
<protein>
    <submittedName>
        <fullName evidence="2">Uncharacterized protein</fullName>
    </submittedName>
</protein>
<keyword evidence="1" id="KW-0472">Membrane</keyword>
<organism evidence="2 3">
    <name type="scientific">Trichococcus pasteurii</name>
    <dbReference type="NCBI Taxonomy" id="43064"/>
    <lineage>
        <taxon>Bacteria</taxon>
        <taxon>Bacillati</taxon>
        <taxon>Bacillota</taxon>
        <taxon>Bacilli</taxon>
        <taxon>Lactobacillales</taxon>
        <taxon>Carnobacteriaceae</taxon>
        <taxon>Trichococcus</taxon>
    </lineage>
</organism>
<sequence length="98" mass="10939">MRKKDEMEQRMANKSAKITLFVTVTALFIIGGIEAFRNDMKTNILLVIAQFSVSLVILLERYYLSKANGDDSFKKTLILTLVFVIILLAILLGTASLA</sequence>
<gene>
    <name evidence="2" type="ORF">TPAS_1980</name>
</gene>
<keyword evidence="1" id="KW-1133">Transmembrane helix</keyword>
<feature type="transmembrane region" description="Helical" evidence="1">
    <location>
        <begin position="45"/>
        <end position="64"/>
    </location>
</feature>
<reference evidence="3" key="1">
    <citation type="submission" date="2016-04" db="EMBL/GenBank/DDBJ databases">
        <authorList>
            <person name="Strepis N."/>
        </authorList>
    </citation>
    <scope>NUCLEOTIDE SEQUENCE [LARGE SCALE GENOMIC DNA]</scope>
</reference>
<dbReference type="OrthoDB" id="2168740at2"/>
<evidence type="ECO:0000313" key="2">
    <source>
        <dbReference type="EMBL" id="SLM52286.1"/>
    </source>
</evidence>
<feature type="transmembrane region" description="Helical" evidence="1">
    <location>
        <begin position="76"/>
        <end position="97"/>
    </location>
</feature>
<keyword evidence="3" id="KW-1185">Reference proteome</keyword>
<evidence type="ECO:0000256" key="1">
    <source>
        <dbReference type="SAM" id="Phobius"/>
    </source>
</evidence>
<dbReference type="RefSeq" id="WP_068562252.1">
    <property type="nucleotide sequence ID" value="NZ_FONM01000014.1"/>
</dbReference>
<dbReference type="STRING" id="43064.SAMN04488086_11443"/>